<dbReference type="GO" id="GO:0003677">
    <property type="term" value="F:DNA binding"/>
    <property type="evidence" value="ECO:0007669"/>
    <property type="project" value="UniProtKB-KW"/>
</dbReference>
<name>A0A4D4K2F2_9ACTN</name>
<dbReference type="Proteomes" id="UP000299290">
    <property type="component" value="Unassembled WGS sequence"/>
</dbReference>
<sequence length="54" mass="6008">MLRALCGPLTLREIASELYVSHNTVKTQVRAIFRKLDAHDRSGAIARARECGVL</sequence>
<evidence type="ECO:0000313" key="5">
    <source>
        <dbReference type="EMBL" id="GDY40457.1"/>
    </source>
</evidence>
<dbReference type="AlphaFoldDB" id="A0A4D4K2F2"/>
<organism evidence="5 6">
    <name type="scientific">Streptomyces antimycoticus</name>
    <dbReference type="NCBI Taxonomy" id="68175"/>
    <lineage>
        <taxon>Bacteria</taxon>
        <taxon>Bacillati</taxon>
        <taxon>Actinomycetota</taxon>
        <taxon>Actinomycetes</taxon>
        <taxon>Kitasatosporales</taxon>
        <taxon>Streptomycetaceae</taxon>
        <taxon>Streptomyces</taxon>
        <taxon>Streptomyces violaceusniger group</taxon>
    </lineage>
</organism>
<protein>
    <recommendedName>
        <fullName evidence="4">HTH luxR-type domain-containing protein</fullName>
    </recommendedName>
</protein>
<evidence type="ECO:0000256" key="2">
    <source>
        <dbReference type="ARBA" id="ARBA00023125"/>
    </source>
</evidence>
<dbReference type="PROSITE" id="PS50043">
    <property type="entry name" value="HTH_LUXR_2"/>
    <property type="match status" value="1"/>
</dbReference>
<dbReference type="PANTHER" id="PTHR44688:SF16">
    <property type="entry name" value="DNA-BINDING TRANSCRIPTIONAL ACTIVATOR DEVR_DOSR"/>
    <property type="match status" value="1"/>
</dbReference>
<feature type="domain" description="HTH luxR-type" evidence="4">
    <location>
        <begin position="1"/>
        <end position="52"/>
    </location>
</feature>
<gene>
    <name evidence="5" type="ORF">SANT12839_013390</name>
</gene>
<dbReference type="SMART" id="SM00421">
    <property type="entry name" value="HTH_LUXR"/>
    <property type="match status" value="1"/>
</dbReference>
<keyword evidence="3" id="KW-0804">Transcription</keyword>
<dbReference type="EMBL" id="BJHV01000001">
    <property type="protein sequence ID" value="GDY40457.1"/>
    <property type="molecule type" value="Genomic_DNA"/>
</dbReference>
<dbReference type="InterPro" id="IPR036388">
    <property type="entry name" value="WH-like_DNA-bd_sf"/>
</dbReference>
<accession>A0A4D4K2F2</accession>
<dbReference type="GO" id="GO:0006355">
    <property type="term" value="P:regulation of DNA-templated transcription"/>
    <property type="evidence" value="ECO:0007669"/>
    <property type="project" value="InterPro"/>
</dbReference>
<evidence type="ECO:0000256" key="3">
    <source>
        <dbReference type="ARBA" id="ARBA00023163"/>
    </source>
</evidence>
<proteinExistence type="predicted"/>
<evidence type="ECO:0000313" key="6">
    <source>
        <dbReference type="Proteomes" id="UP000299290"/>
    </source>
</evidence>
<reference evidence="5 6" key="1">
    <citation type="journal article" date="2020" name="Int. J. Syst. Evol. Microbiol.">
        <title>Reclassification of Streptomyces castelarensis and Streptomyces sporoclivatus as later heterotypic synonyms of Streptomyces antimycoticus.</title>
        <authorList>
            <person name="Komaki H."/>
            <person name="Tamura T."/>
        </authorList>
    </citation>
    <scope>NUCLEOTIDE SEQUENCE [LARGE SCALE GENOMIC DNA]</scope>
    <source>
        <strain evidence="5 6">NBRC 12839</strain>
    </source>
</reference>
<keyword evidence="2" id="KW-0238">DNA-binding</keyword>
<dbReference type="InterPro" id="IPR000792">
    <property type="entry name" value="Tscrpt_reg_LuxR_C"/>
</dbReference>
<dbReference type="Pfam" id="PF00196">
    <property type="entry name" value="GerE"/>
    <property type="match status" value="1"/>
</dbReference>
<keyword evidence="6" id="KW-1185">Reference proteome</keyword>
<dbReference type="InterPro" id="IPR016032">
    <property type="entry name" value="Sig_transdc_resp-reg_C-effctor"/>
</dbReference>
<keyword evidence="1" id="KW-0805">Transcription regulation</keyword>
<evidence type="ECO:0000259" key="4">
    <source>
        <dbReference type="PROSITE" id="PS50043"/>
    </source>
</evidence>
<comment type="caution">
    <text evidence="5">The sequence shown here is derived from an EMBL/GenBank/DDBJ whole genome shotgun (WGS) entry which is preliminary data.</text>
</comment>
<dbReference type="PANTHER" id="PTHR44688">
    <property type="entry name" value="DNA-BINDING TRANSCRIPTIONAL ACTIVATOR DEVR_DOSR"/>
    <property type="match status" value="1"/>
</dbReference>
<dbReference type="RefSeq" id="WP_265584379.1">
    <property type="nucleotide sequence ID" value="NZ_BJHV01000001.1"/>
</dbReference>
<dbReference type="SUPFAM" id="SSF46894">
    <property type="entry name" value="C-terminal effector domain of the bipartite response regulators"/>
    <property type="match status" value="1"/>
</dbReference>
<dbReference type="Gene3D" id="1.10.10.10">
    <property type="entry name" value="Winged helix-like DNA-binding domain superfamily/Winged helix DNA-binding domain"/>
    <property type="match status" value="1"/>
</dbReference>
<evidence type="ECO:0000256" key="1">
    <source>
        <dbReference type="ARBA" id="ARBA00023015"/>
    </source>
</evidence>